<protein>
    <submittedName>
        <fullName evidence="3">Uncharacterized protein</fullName>
    </submittedName>
</protein>
<name>A0AAT9FRZ2_9BACT</name>
<keyword evidence="2" id="KW-0472">Membrane</keyword>
<sequence length="367" mass="41583">MDKRRSKEKKSSELKVVSEDDATRLSAESETTDVSKDDAQGKMPDFKRSASLRGKKSNEPDLSSLLDHSSPSSNTGVGAVQEEEWGRKPTKSAPVGWIILGGLFLVGLAVWALIALRDGQDEMASAVVKKEELAESRAKEDQEARDNMQRMKNTVRQYLAAESIAAKLAVSRHADRVKPLMEHYYETHDLKPEAFEQLDSMRALALDGRSFVLTTISLKNGEKRALLVEHLEDGSYQVEWESDVCYQPIDWAKFLEQRVTEPKDMRVFVSRDSFYAYEFRDESKYQCYRLTTRDSGEHAFGYVGRDSAEMSKIENAIDASRAGQSQASKTEPMILRIRFPEEGRSKRSVIIEKQVTPHWIHVNPPSE</sequence>
<dbReference type="AlphaFoldDB" id="A0AAT9FRZ2"/>
<proteinExistence type="predicted"/>
<evidence type="ECO:0000256" key="1">
    <source>
        <dbReference type="SAM" id="MobiDB-lite"/>
    </source>
</evidence>
<feature type="compositionally biased region" description="Low complexity" evidence="1">
    <location>
        <begin position="60"/>
        <end position="73"/>
    </location>
</feature>
<organism evidence="3">
    <name type="scientific">Oceaniferula spumae</name>
    <dbReference type="NCBI Taxonomy" id="2979115"/>
    <lineage>
        <taxon>Bacteria</taxon>
        <taxon>Pseudomonadati</taxon>
        <taxon>Verrucomicrobiota</taxon>
        <taxon>Verrucomicrobiia</taxon>
        <taxon>Verrucomicrobiales</taxon>
        <taxon>Verrucomicrobiaceae</taxon>
        <taxon>Oceaniferula</taxon>
    </lineage>
</organism>
<evidence type="ECO:0000313" key="3">
    <source>
        <dbReference type="EMBL" id="BDS08790.1"/>
    </source>
</evidence>
<feature type="compositionally biased region" description="Basic and acidic residues" evidence="1">
    <location>
        <begin position="33"/>
        <end position="48"/>
    </location>
</feature>
<feature type="region of interest" description="Disordered" evidence="1">
    <location>
        <begin position="1"/>
        <end position="87"/>
    </location>
</feature>
<keyword evidence="2" id="KW-1133">Transmembrane helix</keyword>
<gene>
    <name evidence="3" type="ORF">NT6N_38300</name>
</gene>
<evidence type="ECO:0000256" key="2">
    <source>
        <dbReference type="SAM" id="Phobius"/>
    </source>
</evidence>
<reference evidence="3" key="1">
    <citation type="submission" date="2024-07" db="EMBL/GenBank/DDBJ databases">
        <title>Complete genome sequence of Verrucomicrobiaceae bacterium NT6N.</title>
        <authorList>
            <person name="Huang C."/>
            <person name="Takami H."/>
            <person name="Hamasaki K."/>
        </authorList>
    </citation>
    <scope>NUCLEOTIDE SEQUENCE</scope>
    <source>
        <strain evidence="3">NT6N</strain>
    </source>
</reference>
<accession>A0AAT9FRZ2</accession>
<feature type="transmembrane region" description="Helical" evidence="2">
    <location>
        <begin position="95"/>
        <end position="116"/>
    </location>
</feature>
<keyword evidence="2" id="KW-0812">Transmembrane</keyword>
<dbReference type="KEGG" id="osu:NT6N_38300"/>
<dbReference type="EMBL" id="AP026866">
    <property type="protein sequence ID" value="BDS08790.1"/>
    <property type="molecule type" value="Genomic_DNA"/>
</dbReference>
<feature type="compositionally biased region" description="Basic and acidic residues" evidence="1">
    <location>
        <begin position="1"/>
        <end position="23"/>
    </location>
</feature>